<evidence type="ECO:0000256" key="2">
    <source>
        <dbReference type="ARBA" id="ARBA00022771"/>
    </source>
</evidence>
<dbReference type="EMBL" id="JARJLG010000106">
    <property type="protein sequence ID" value="KAJ7744772.1"/>
    <property type="molecule type" value="Genomic_DNA"/>
</dbReference>
<dbReference type="InterPro" id="IPR002893">
    <property type="entry name" value="Znf_MYND"/>
</dbReference>
<dbReference type="AlphaFoldDB" id="A0AAD7N437"/>
<evidence type="ECO:0000256" key="3">
    <source>
        <dbReference type="ARBA" id="ARBA00022833"/>
    </source>
</evidence>
<keyword evidence="2 4" id="KW-0863">Zinc-finger</keyword>
<evidence type="ECO:0000259" key="5">
    <source>
        <dbReference type="PROSITE" id="PS50865"/>
    </source>
</evidence>
<keyword evidence="1" id="KW-0479">Metal-binding</keyword>
<gene>
    <name evidence="6" type="ORF">DFH07DRAFT_776972</name>
</gene>
<organism evidence="6 7">
    <name type="scientific">Mycena maculata</name>
    <dbReference type="NCBI Taxonomy" id="230809"/>
    <lineage>
        <taxon>Eukaryota</taxon>
        <taxon>Fungi</taxon>
        <taxon>Dikarya</taxon>
        <taxon>Basidiomycota</taxon>
        <taxon>Agaricomycotina</taxon>
        <taxon>Agaricomycetes</taxon>
        <taxon>Agaricomycetidae</taxon>
        <taxon>Agaricales</taxon>
        <taxon>Marasmiineae</taxon>
        <taxon>Mycenaceae</taxon>
        <taxon>Mycena</taxon>
    </lineage>
</organism>
<feature type="domain" description="MYND-type" evidence="5">
    <location>
        <begin position="328"/>
        <end position="369"/>
    </location>
</feature>
<evidence type="ECO:0000256" key="1">
    <source>
        <dbReference type="ARBA" id="ARBA00022723"/>
    </source>
</evidence>
<evidence type="ECO:0000313" key="6">
    <source>
        <dbReference type="EMBL" id="KAJ7744772.1"/>
    </source>
</evidence>
<protein>
    <recommendedName>
        <fullName evidence="5">MYND-type domain-containing protein</fullName>
    </recommendedName>
</protein>
<proteinExistence type="predicted"/>
<dbReference type="Gene3D" id="6.10.140.2220">
    <property type="match status" value="1"/>
</dbReference>
<dbReference type="SUPFAM" id="SSF144232">
    <property type="entry name" value="HIT/MYND zinc finger-like"/>
    <property type="match status" value="1"/>
</dbReference>
<evidence type="ECO:0000313" key="7">
    <source>
        <dbReference type="Proteomes" id="UP001215280"/>
    </source>
</evidence>
<reference evidence="6" key="1">
    <citation type="submission" date="2023-03" db="EMBL/GenBank/DDBJ databases">
        <title>Massive genome expansion in bonnet fungi (Mycena s.s.) driven by repeated elements and novel gene families across ecological guilds.</title>
        <authorList>
            <consortium name="Lawrence Berkeley National Laboratory"/>
            <person name="Harder C.B."/>
            <person name="Miyauchi S."/>
            <person name="Viragh M."/>
            <person name="Kuo A."/>
            <person name="Thoen E."/>
            <person name="Andreopoulos B."/>
            <person name="Lu D."/>
            <person name="Skrede I."/>
            <person name="Drula E."/>
            <person name="Henrissat B."/>
            <person name="Morin E."/>
            <person name="Kohler A."/>
            <person name="Barry K."/>
            <person name="LaButti K."/>
            <person name="Morin E."/>
            <person name="Salamov A."/>
            <person name="Lipzen A."/>
            <person name="Mereny Z."/>
            <person name="Hegedus B."/>
            <person name="Baldrian P."/>
            <person name="Stursova M."/>
            <person name="Weitz H."/>
            <person name="Taylor A."/>
            <person name="Grigoriev I.V."/>
            <person name="Nagy L.G."/>
            <person name="Martin F."/>
            <person name="Kauserud H."/>
        </authorList>
    </citation>
    <scope>NUCLEOTIDE SEQUENCE</scope>
    <source>
        <strain evidence="6">CBHHK188m</strain>
    </source>
</reference>
<comment type="caution">
    <text evidence="6">The sequence shown here is derived from an EMBL/GenBank/DDBJ whole genome shotgun (WGS) entry which is preliminary data.</text>
</comment>
<keyword evidence="3" id="KW-0862">Zinc</keyword>
<accession>A0AAD7N437</accession>
<dbReference type="PROSITE" id="PS50865">
    <property type="entry name" value="ZF_MYND_2"/>
    <property type="match status" value="1"/>
</dbReference>
<sequence length="432" mass="47516">MAPTPHHLQPILTETLLDPFSSPVTCIYGLHSGIVQIYTCGADLPYQVSFLQAAMKFMSTPRTDAERLQLRTHLFQCHCDARNTALVQLHHPLPPGVTASDIYELTLFYICKMLQKLIVGFDAKGKDVKKRWPTRYEDICPLRSSVPVYCDALVGWGADGVHGSACFTLLGAAAWVWPELRTYVLATPRIFALATTHLEQALTRIPTQNASVLYSPRFSTAVFACAADFFHVLAGTGPLATDTMLAPPGIMPRMYQVALRMQAHLAMGPGDAAVACEWFNAVCRQNGSAFVPGGAAPPPPKDMEHGYMEHVWGLLVQIRNTKCSIPGCTSATASQVSRVCGACGTARYCSKAHQHAAWNARPHPHKALCARIQDLRRALHMEDAQAWTRLIHDTEAERCSLQFRRLCTLHDVKPMFGRAILVAVGYPGIPCE</sequence>
<keyword evidence="7" id="KW-1185">Reference proteome</keyword>
<dbReference type="GO" id="GO:0008270">
    <property type="term" value="F:zinc ion binding"/>
    <property type="evidence" value="ECO:0007669"/>
    <property type="project" value="UniProtKB-KW"/>
</dbReference>
<dbReference type="Proteomes" id="UP001215280">
    <property type="component" value="Unassembled WGS sequence"/>
</dbReference>
<name>A0AAD7N437_9AGAR</name>
<evidence type="ECO:0000256" key="4">
    <source>
        <dbReference type="PROSITE-ProRule" id="PRU00134"/>
    </source>
</evidence>